<dbReference type="OrthoDB" id="1938246at2759"/>
<gene>
    <name evidence="2" type="primary">LOC108990366</name>
</gene>
<reference evidence="2" key="1">
    <citation type="submission" date="2025-08" db="UniProtKB">
        <authorList>
            <consortium name="RefSeq"/>
        </authorList>
    </citation>
    <scope>IDENTIFICATION</scope>
    <source>
        <tissue evidence="2">Leaves</tissue>
    </source>
</reference>
<dbReference type="KEGG" id="jre:108990366"/>
<organism evidence="1 2">
    <name type="scientific">Juglans regia</name>
    <name type="common">English walnut</name>
    <dbReference type="NCBI Taxonomy" id="51240"/>
    <lineage>
        <taxon>Eukaryota</taxon>
        <taxon>Viridiplantae</taxon>
        <taxon>Streptophyta</taxon>
        <taxon>Embryophyta</taxon>
        <taxon>Tracheophyta</taxon>
        <taxon>Spermatophyta</taxon>
        <taxon>Magnoliopsida</taxon>
        <taxon>eudicotyledons</taxon>
        <taxon>Gunneridae</taxon>
        <taxon>Pentapetalae</taxon>
        <taxon>rosids</taxon>
        <taxon>fabids</taxon>
        <taxon>Fagales</taxon>
        <taxon>Juglandaceae</taxon>
        <taxon>Juglans</taxon>
    </lineage>
</organism>
<proteinExistence type="predicted"/>
<dbReference type="Gramene" id="Jr15_04710_p1">
    <property type="protein sequence ID" value="cds.Jr15_04710_p1"/>
    <property type="gene ID" value="Jr15_04710"/>
</dbReference>
<dbReference type="PANTHER" id="PTHR33116:SF86">
    <property type="entry name" value="REVERSE TRANSCRIPTASE DOMAIN-CONTAINING PROTEIN"/>
    <property type="match status" value="1"/>
</dbReference>
<dbReference type="STRING" id="51240.A0A2I4EKC7"/>
<keyword evidence="1" id="KW-1185">Reference proteome</keyword>
<name>A0A2I4EKC7_JUGRE</name>
<dbReference type="Proteomes" id="UP000235220">
    <property type="component" value="Chromosome 15"/>
</dbReference>
<accession>A0A2I4EKC7</accession>
<evidence type="ECO:0000313" key="1">
    <source>
        <dbReference type="Proteomes" id="UP000235220"/>
    </source>
</evidence>
<sequence length="201" mass="22901">MEKTAMIFSGNVSRASQEELRQLWGVSEVQDYGKYLGLPPAIGRSKTNAFSEIKQKVWKKLQGWKENMLSQGGREVLIKAVALSLPTYSMSCFLLPISLCSEFESMMVKFWWSQKKDEKRIHWMSWRKMCEQKGKGGFGFKDLHVFNLSLLAKQGWRIMQETDSLIHKVSKAKYFPHGVFLEAGLGKRPSSPGEAFGGPRS</sequence>
<dbReference type="GeneID" id="108990366"/>
<dbReference type="RefSeq" id="XP_018819857.1">
    <property type="nucleotide sequence ID" value="XM_018964312.1"/>
</dbReference>
<dbReference type="AlphaFoldDB" id="A0A2I4EKC7"/>
<evidence type="ECO:0000313" key="2">
    <source>
        <dbReference type="RefSeq" id="XP_018819857.1"/>
    </source>
</evidence>
<protein>
    <submittedName>
        <fullName evidence="2">Uncharacterized mitochondrial protein AtMg00310-like</fullName>
    </submittedName>
</protein>
<dbReference type="PANTHER" id="PTHR33116">
    <property type="entry name" value="REVERSE TRANSCRIPTASE ZINC-BINDING DOMAIN-CONTAINING PROTEIN-RELATED-RELATED"/>
    <property type="match status" value="1"/>
</dbReference>